<dbReference type="Pfam" id="PF00478">
    <property type="entry name" value="IMPDH"/>
    <property type="match status" value="1"/>
</dbReference>
<evidence type="ECO:0000256" key="11">
    <source>
        <dbReference type="ARBA" id="ARBA00023122"/>
    </source>
</evidence>
<feature type="binding site" evidence="13">
    <location>
        <position position="465"/>
    </location>
    <ligand>
        <name>K(+)</name>
        <dbReference type="ChEBI" id="CHEBI:29103"/>
        <note>ligand shared between two tetrameric partners</note>
    </ligand>
</feature>
<dbReference type="GO" id="GO:0046872">
    <property type="term" value="F:metal ion binding"/>
    <property type="evidence" value="ECO:0007669"/>
    <property type="project" value="UniProtKB-UniRule"/>
</dbReference>
<dbReference type="InterPro" id="IPR013785">
    <property type="entry name" value="Aldolase_TIM"/>
</dbReference>
<evidence type="ECO:0000256" key="19">
    <source>
        <dbReference type="RuleBase" id="RU003927"/>
    </source>
</evidence>
<feature type="active site" description="Thioimidate intermediate" evidence="13 14">
    <location>
        <position position="303"/>
    </location>
</feature>
<dbReference type="InterPro" id="IPR015875">
    <property type="entry name" value="IMP_DH/GMP_Rdtase_CS"/>
</dbReference>
<dbReference type="GO" id="GO:0006177">
    <property type="term" value="P:GMP biosynthetic process"/>
    <property type="evidence" value="ECO:0007669"/>
    <property type="project" value="UniProtKB-UniRule"/>
</dbReference>
<evidence type="ECO:0000256" key="2">
    <source>
        <dbReference type="ARBA" id="ARBA00005502"/>
    </source>
</evidence>
<dbReference type="UniPathway" id="UPA00601">
    <property type="reaction ID" value="UER00295"/>
</dbReference>
<evidence type="ECO:0000256" key="9">
    <source>
        <dbReference type="ARBA" id="ARBA00023002"/>
    </source>
</evidence>
<feature type="binding site" description="in other chain" evidence="13 17">
    <location>
        <position position="300"/>
    </location>
    <ligand>
        <name>K(+)</name>
        <dbReference type="ChEBI" id="CHEBI:29103"/>
        <note>ligand shared between two tetrameric partners</note>
    </ligand>
</feature>
<dbReference type="PANTHER" id="PTHR11911:SF111">
    <property type="entry name" value="INOSINE-5'-MONOPHOSPHATE DEHYDROGENASE"/>
    <property type="match status" value="1"/>
</dbReference>
<dbReference type="EMBL" id="FQZB01000010">
    <property type="protein sequence ID" value="SHJ71084.1"/>
    <property type="molecule type" value="Genomic_DNA"/>
</dbReference>
<evidence type="ECO:0000256" key="3">
    <source>
        <dbReference type="ARBA" id="ARBA00011881"/>
    </source>
</evidence>
<dbReference type="CDD" id="cd04601">
    <property type="entry name" value="CBS_pair_IMPDH"/>
    <property type="match status" value="1"/>
</dbReference>
<name>A0A1M6LIT1_9CLOT</name>
<dbReference type="SUPFAM" id="SSF54631">
    <property type="entry name" value="CBS-domain pair"/>
    <property type="match status" value="1"/>
</dbReference>
<comment type="catalytic activity">
    <reaction evidence="12 13 20">
        <text>IMP + NAD(+) + H2O = XMP + NADH + H(+)</text>
        <dbReference type="Rhea" id="RHEA:11708"/>
        <dbReference type="ChEBI" id="CHEBI:15377"/>
        <dbReference type="ChEBI" id="CHEBI:15378"/>
        <dbReference type="ChEBI" id="CHEBI:57464"/>
        <dbReference type="ChEBI" id="CHEBI:57540"/>
        <dbReference type="ChEBI" id="CHEBI:57945"/>
        <dbReference type="ChEBI" id="CHEBI:58053"/>
        <dbReference type="EC" id="1.1.1.205"/>
    </reaction>
</comment>
<reference evidence="22 23" key="1">
    <citation type="submission" date="2016-11" db="EMBL/GenBank/DDBJ databases">
        <authorList>
            <person name="Jaros S."/>
            <person name="Januszkiewicz K."/>
            <person name="Wedrychowicz H."/>
        </authorList>
    </citation>
    <scope>NUCLEOTIDE SEQUENCE [LARGE SCALE GENOMIC DNA]</scope>
    <source>
        <strain evidence="22 23">DSM 21758</strain>
    </source>
</reference>
<keyword evidence="11 18" id="KW-0129">CBS domain</keyword>
<dbReference type="GO" id="GO:0000166">
    <property type="term" value="F:nucleotide binding"/>
    <property type="evidence" value="ECO:0007669"/>
    <property type="project" value="UniProtKB-UniRule"/>
</dbReference>
<dbReference type="STRING" id="1121302.SAMN02745163_02394"/>
<keyword evidence="7 13" id="KW-0658">Purine biosynthesis</keyword>
<feature type="binding site" evidence="13">
    <location>
        <position position="466"/>
    </location>
    <ligand>
        <name>K(+)</name>
        <dbReference type="ChEBI" id="CHEBI:29103"/>
        <note>ligand shared between two tetrameric partners</note>
    </ligand>
</feature>
<dbReference type="InterPro" id="IPR046342">
    <property type="entry name" value="CBS_dom_sf"/>
</dbReference>
<dbReference type="Pfam" id="PF00571">
    <property type="entry name" value="CBS"/>
    <property type="match status" value="2"/>
</dbReference>
<keyword evidence="6 13" id="KW-0332">GMP biosynthesis</keyword>
<evidence type="ECO:0000256" key="8">
    <source>
        <dbReference type="ARBA" id="ARBA00022958"/>
    </source>
</evidence>
<organism evidence="22 23">
    <name type="scientific">Clostridium cavendishii DSM 21758</name>
    <dbReference type="NCBI Taxonomy" id="1121302"/>
    <lineage>
        <taxon>Bacteria</taxon>
        <taxon>Bacillati</taxon>
        <taxon>Bacillota</taxon>
        <taxon>Clostridia</taxon>
        <taxon>Eubacteriales</taxon>
        <taxon>Clostridiaceae</taxon>
        <taxon>Clostridium</taxon>
    </lineage>
</organism>
<feature type="binding site" evidence="13 16">
    <location>
        <begin position="296"/>
        <end position="298"/>
    </location>
    <ligand>
        <name>NAD(+)</name>
        <dbReference type="ChEBI" id="CHEBI:57540"/>
    </ligand>
</feature>
<dbReference type="PROSITE" id="PS00487">
    <property type="entry name" value="IMP_DH_GMP_RED"/>
    <property type="match status" value="1"/>
</dbReference>
<dbReference type="NCBIfam" id="TIGR01302">
    <property type="entry name" value="IMP_dehydrog"/>
    <property type="match status" value="1"/>
</dbReference>
<evidence type="ECO:0000256" key="16">
    <source>
        <dbReference type="PIRSR" id="PIRSR000130-3"/>
    </source>
</evidence>
<dbReference type="EC" id="1.1.1.205" evidence="13 20"/>
<evidence type="ECO:0000256" key="20">
    <source>
        <dbReference type="RuleBase" id="RU003928"/>
    </source>
</evidence>
<comment type="caution">
    <text evidence="13">Lacks conserved residue(s) required for the propagation of feature annotation.</text>
</comment>
<evidence type="ECO:0000259" key="21">
    <source>
        <dbReference type="PROSITE" id="PS51371"/>
    </source>
</evidence>
<evidence type="ECO:0000256" key="4">
    <source>
        <dbReference type="ARBA" id="ARBA00022723"/>
    </source>
</evidence>
<keyword evidence="23" id="KW-1185">Reference proteome</keyword>
<dbReference type="InterPro" id="IPR005990">
    <property type="entry name" value="IMP_DH"/>
</dbReference>
<comment type="subunit">
    <text evidence="3 13">Homotetramer.</text>
</comment>
<keyword evidence="9 13" id="KW-0560">Oxidoreductase</keyword>
<feature type="binding site" evidence="13 15">
    <location>
        <position position="411"/>
    </location>
    <ligand>
        <name>IMP</name>
        <dbReference type="ChEBI" id="CHEBI:58053"/>
    </ligand>
</feature>
<feature type="binding site" evidence="13 15">
    <location>
        <begin position="336"/>
        <end position="338"/>
    </location>
    <ligand>
        <name>IMP</name>
        <dbReference type="ChEBI" id="CHEBI:58053"/>
    </ligand>
</feature>
<keyword evidence="8 13" id="KW-0630">Potassium</keyword>
<dbReference type="HAMAP" id="MF_01964">
    <property type="entry name" value="IMPDH"/>
    <property type="match status" value="1"/>
</dbReference>
<dbReference type="PANTHER" id="PTHR11911">
    <property type="entry name" value="INOSINE-5-MONOPHOSPHATE DEHYDROGENASE RELATED"/>
    <property type="match status" value="1"/>
</dbReference>
<comment type="activity regulation">
    <text evidence="13">Mycophenolic acid (MPA) is a non-competitive inhibitor that prevents formation of the closed enzyme conformation by binding to the same site as the amobile flap. In contrast, mizoribine monophosphate (MZP) is a competitive inhibitor that induces the closed conformation. MPA is a potent inhibitor of mammalian IMPDHs but a poor inhibitor of the bacterial enzymes. MZP is a more potent inhibitor of bacterial IMPDH.</text>
</comment>
<feature type="domain" description="CBS" evidence="21">
    <location>
        <begin position="152"/>
        <end position="209"/>
    </location>
</feature>
<evidence type="ECO:0000256" key="10">
    <source>
        <dbReference type="ARBA" id="ARBA00023027"/>
    </source>
</evidence>
<feature type="binding site" evidence="13 15">
    <location>
        <position position="301"/>
    </location>
    <ligand>
        <name>IMP</name>
        <dbReference type="ChEBI" id="CHEBI:58053"/>
    </ligand>
</feature>
<dbReference type="SMART" id="SM00116">
    <property type="entry name" value="CBS"/>
    <property type="match status" value="2"/>
</dbReference>
<dbReference type="AlphaFoldDB" id="A0A1M6LIT1"/>
<keyword evidence="4 13" id="KW-0479">Metal-binding</keyword>
<evidence type="ECO:0000256" key="14">
    <source>
        <dbReference type="PIRSR" id="PIRSR000130-1"/>
    </source>
</evidence>
<evidence type="ECO:0000256" key="12">
    <source>
        <dbReference type="ARBA" id="ARBA00048028"/>
    </source>
</evidence>
<evidence type="ECO:0000256" key="7">
    <source>
        <dbReference type="ARBA" id="ARBA00022755"/>
    </source>
</evidence>
<dbReference type="RefSeq" id="WP_072987697.1">
    <property type="nucleotide sequence ID" value="NZ_FQZB01000010.1"/>
</dbReference>
<feature type="binding site" description="in other chain" evidence="13 17">
    <location>
        <position position="303"/>
    </location>
    <ligand>
        <name>K(+)</name>
        <dbReference type="ChEBI" id="CHEBI:29103"/>
        <note>ligand shared between two tetrameric partners</note>
    </ligand>
</feature>
<feature type="binding site" evidence="13 15">
    <location>
        <begin position="359"/>
        <end position="360"/>
    </location>
    <ligand>
        <name>IMP</name>
        <dbReference type="ChEBI" id="CHEBI:58053"/>
    </ligand>
</feature>
<dbReference type="InterPro" id="IPR000644">
    <property type="entry name" value="CBS_dom"/>
</dbReference>
<dbReference type="CDD" id="cd00381">
    <property type="entry name" value="IMPDH"/>
    <property type="match status" value="1"/>
</dbReference>
<evidence type="ECO:0000313" key="22">
    <source>
        <dbReference type="EMBL" id="SHJ71084.1"/>
    </source>
</evidence>
<feature type="domain" description="CBS" evidence="21">
    <location>
        <begin position="93"/>
        <end position="148"/>
    </location>
</feature>
<dbReference type="GO" id="GO:0006183">
    <property type="term" value="P:GTP biosynthetic process"/>
    <property type="evidence" value="ECO:0007669"/>
    <property type="project" value="TreeGrafter"/>
</dbReference>
<evidence type="ECO:0000256" key="5">
    <source>
        <dbReference type="ARBA" id="ARBA00022737"/>
    </source>
</evidence>
<feature type="binding site" description="in other chain" evidence="13 17">
    <location>
        <position position="298"/>
    </location>
    <ligand>
        <name>K(+)</name>
        <dbReference type="ChEBI" id="CHEBI:29103"/>
        <note>ligand shared between two tetrameric partners</note>
    </ligand>
</feature>
<evidence type="ECO:0000256" key="18">
    <source>
        <dbReference type="PROSITE-ProRule" id="PRU00703"/>
    </source>
</evidence>
<evidence type="ECO:0000256" key="1">
    <source>
        <dbReference type="ARBA" id="ARBA00001958"/>
    </source>
</evidence>
<dbReference type="OrthoDB" id="9805398at2"/>
<dbReference type="SUPFAM" id="SSF51412">
    <property type="entry name" value="Inosine monophosphate dehydrogenase (IMPDH)"/>
    <property type="match status" value="1"/>
</dbReference>
<dbReference type="InterPro" id="IPR001093">
    <property type="entry name" value="IMP_DH_GMPRt"/>
</dbReference>
<proteinExistence type="inferred from homology"/>
<sequence>MARILKTAYTFDDVLLVPNKSEVLPNQVSLKTKLTKSITLNIPLLSAGMDTVTESKMAIAIAREGGIGIIHKNMSIEAQAKEVDKVKRQENGVITDPFFLSPNHTLREANELMGQYRISGVPITEEGKLVGIITNRDILFETDFERKISEVMTKENLITSGENTSIDEAKEILKKHKIEKLPLVDEEGYLKGLITIKDIEKARVFPNAAKDNKGRLLCGAAVGVTVDMMERVDALVKVKVDVITIDTAHGHSKGVLEGVRTIKLKYPNLQIIAGNVATAEATRDLIEAGADCVKVGIGPGSICTTRVVAGVGVPQLTAVMDCAEEGRKYGVPVIADGGIKYSGDIVKALAAGATVAMMGSMFAGCDEAPGAVEIYQGRSYKVYRGMGSLGAMEKGSKDRYFQAGNKKLVPEGVEGRVAYKGFLADTIFQLIGGIRSGMGYLGAATFEDLYENANFVVQTSAGFRESHPHDINITKEAPNYSVSQ</sequence>
<dbReference type="FunFam" id="3.20.20.70:FF:000003">
    <property type="entry name" value="GMP reductase"/>
    <property type="match status" value="1"/>
</dbReference>
<comment type="cofactor">
    <cofactor evidence="1 13">
        <name>K(+)</name>
        <dbReference type="ChEBI" id="CHEBI:29103"/>
    </cofactor>
</comment>
<comment type="function">
    <text evidence="13">Catalyzes the conversion of inosine 5'-phosphate (IMP) to xanthosine 5'-phosphate (XMP), the first committed and rate-limiting step in the de novo synthesis of guanine nucleotides, and therefore plays an important role in the regulation of cell growth.</text>
</comment>
<dbReference type="Proteomes" id="UP000184310">
    <property type="component" value="Unassembled WGS sequence"/>
</dbReference>
<protein>
    <recommendedName>
        <fullName evidence="13 20">Inosine-5'-monophosphate dehydrogenase</fullName>
        <shortName evidence="13">IMP dehydrogenase</shortName>
        <shortName evidence="13">IMPD</shortName>
        <shortName evidence="13">IMPDH</shortName>
        <ecNumber evidence="13 20">1.1.1.205</ecNumber>
    </recommendedName>
</protein>
<accession>A0A1M6LIT1</accession>
<evidence type="ECO:0000256" key="17">
    <source>
        <dbReference type="PIRSR" id="PIRSR000130-4"/>
    </source>
</evidence>
<gene>
    <name evidence="13" type="primary">guaB</name>
    <name evidence="22" type="ORF">SAMN02745163_02394</name>
</gene>
<feature type="binding site" evidence="13">
    <location>
        <position position="467"/>
    </location>
    <ligand>
        <name>K(+)</name>
        <dbReference type="ChEBI" id="CHEBI:29103"/>
        <note>ligand shared between two tetrameric partners</note>
    </ligand>
</feature>
<feature type="active site" description="Proton acceptor" evidence="13 14">
    <location>
        <position position="399"/>
    </location>
</feature>
<feature type="binding site" evidence="13 15">
    <location>
        <begin position="383"/>
        <end position="387"/>
    </location>
    <ligand>
        <name>IMP</name>
        <dbReference type="ChEBI" id="CHEBI:58053"/>
    </ligand>
</feature>
<dbReference type="SMART" id="SM01240">
    <property type="entry name" value="IMPDH"/>
    <property type="match status" value="1"/>
</dbReference>
<comment type="similarity">
    <text evidence="2 13 19">Belongs to the IMPDH/GMPR family.</text>
</comment>
<dbReference type="GO" id="GO:0003938">
    <property type="term" value="F:IMP dehydrogenase activity"/>
    <property type="evidence" value="ECO:0007669"/>
    <property type="project" value="UniProtKB-UniRule"/>
</dbReference>
<comment type="pathway">
    <text evidence="13 20">Purine metabolism; XMP biosynthesis via de novo pathway; XMP from IMP: step 1/1.</text>
</comment>
<evidence type="ECO:0000256" key="6">
    <source>
        <dbReference type="ARBA" id="ARBA00022749"/>
    </source>
</evidence>
<evidence type="ECO:0000256" key="15">
    <source>
        <dbReference type="PIRSR" id="PIRSR000130-2"/>
    </source>
</evidence>
<dbReference type="PIRSF" id="PIRSF000130">
    <property type="entry name" value="IMPDH"/>
    <property type="match status" value="1"/>
</dbReference>
<evidence type="ECO:0000256" key="13">
    <source>
        <dbReference type="HAMAP-Rule" id="MF_01964"/>
    </source>
</evidence>
<keyword evidence="5" id="KW-0677">Repeat</keyword>
<feature type="binding site" evidence="16">
    <location>
        <begin position="246"/>
        <end position="248"/>
    </location>
    <ligand>
        <name>NAD(+)</name>
        <dbReference type="ChEBI" id="CHEBI:57540"/>
    </ligand>
</feature>
<dbReference type="PROSITE" id="PS51371">
    <property type="entry name" value="CBS"/>
    <property type="match status" value="2"/>
</dbReference>
<feature type="binding site" evidence="13">
    <location>
        <position position="246"/>
    </location>
    <ligand>
        <name>NAD(+)</name>
        <dbReference type="ChEBI" id="CHEBI:57540"/>
    </ligand>
</feature>
<dbReference type="Gene3D" id="3.20.20.70">
    <property type="entry name" value="Aldolase class I"/>
    <property type="match status" value="1"/>
</dbReference>
<keyword evidence="10 13" id="KW-0520">NAD</keyword>
<evidence type="ECO:0000313" key="23">
    <source>
        <dbReference type="Proteomes" id="UP000184310"/>
    </source>
</evidence>